<keyword evidence="3" id="KW-0238">DNA-binding</keyword>
<keyword evidence="1 5" id="KW-0597">Phosphoprotein</keyword>
<dbReference type="PRINTS" id="PR00038">
    <property type="entry name" value="HTHLUXR"/>
</dbReference>
<accession>A0AAW9QQ31</accession>
<dbReference type="InterPro" id="IPR011006">
    <property type="entry name" value="CheY-like_superfamily"/>
</dbReference>
<dbReference type="GO" id="GO:0006355">
    <property type="term" value="P:regulation of DNA-templated transcription"/>
    <property type="evidence" value="ECO:0007669"/>
    <property type="project" value="InterPro"/>
</dbReference>
<dbReference type="SUPFAM" id="SSF52172">
    <property type="entry name" value="CheY-like"/>
    <property type="match status" value="1"/>
</dbReference>
<dbReference type="InterPro" id="IPR000792">
    <property type="entry name" value="Tscrpt_reg_LuxR_C"/>
</dbReference>
<dbReference type="PROSITE" id="PS00622">
    <property type="entry name" value="HTH_LUXR_1"/>
    <property type="match status" value="1"/>
</dbReference>
<dbReference type="SMART" id="SM00421">
    <property type="entry name" value="HTH_LUXR"/>
    <property type="match status" value="1"/>
</dbReference>
<dbReference type="AlphaFoldDB" id="A0AAW9QQ31"/>
<evidence type="ECO:0000259" key="7">
    <source>
        <dbReference type="PROSITE" id="PS50110"/>
    </source>
</evidence>
<dbReference type="Proteomes" id="UP001336250">
    <property type="component" value="Unassembled WGS sequence"/>
</dbReference>
<evidence type="ECO:0000313" key="9">
    <source>
        <dbReference type="Proteomes" id="UP001336250"/>
    </source>
</evidence>
<dbReference type="GO" id="GO:0003677">
    <property type="term" value="F:DNA binding"/>
    <property type="evidence" value="ECO:0007669"/>
    <property type="project" value="UniProtKB-KW"/>
</dbReference>
<dbReference type="PANTHER" id="PTHR43214:SF41">
    <property type="entry name" value="NITRATE_NITRITE RESPONSE REGULATOR PROTEIN NARP"/>
    <property type="match status" value="1"/>
</dbReference>
<dbReference type="SMART" id="SM00448">
    <property type="entry name" value="REC"/>
    <property type="match status" value="1"/>
</dbReference>
<evidence type="ECO:0000256" key="3">
    <source>
        <dbReference type="ARBA" id="ARBA00023125"/>
    </source>
</evidence>
<feature type="domain" description="HTH luxR-type" evidence="6">
    <location>
        <begin position="143"/>
        <end position="208"/>
    </location>
</feature>
<proteinExistence type="predicted"/>
<dbReference type="InterPro" id="IPR058245">
    <property type="entry name" value="NreC/VraR/RcsB-like_REC"/>
</dbReference>
<dbReference type="SUPFAM" id="SSF46894">
    <property type="entry name" value="C-terminal effector domain of the bipartite response regulators"/>
    <property type="match status" value="1"/>
</dbReference>
<keyword evidence="9" id="KW-1185">Reference proteome</keyword>
<dbReference type="PROSITE" id="PS50110">
    <property type="entry name" value="RESPONSE_REGULATORY"/>
    <property type="match status" value="1"/>
</dbReference>
<protein>
    <submittedName>
        <fullName evidence="8">Response regulator transcription factor</fullName>
    </submittedName>
</protein>
<feature type="modified residue" description="4-aspartylphosphate" evidence="5">
    <location>
        <position position="57"/>
    </location>
</feature>
<dbReference type="InterPro" id="IPR016032">
    <property type="entry name" value="Sig_transdc_resp-reg_C-effctor"/>
</dbReference>
<gene>
    <name evidence="8" type="ORF">V4F39_22515</name>
</gene>
<dbReference type="RefSeq" id="WP_332292265.1">
    <property type="nucleotide sequence ID" value="NZ_JAZIBG010000048.1"/>
</dbReference>
<organism evidence="8 9">
    <name type="scientific">Aquincola agrisoli</name>
    <dbReference type="NCBI Taxonomy" id="3119538"/>
    <lineage>
        <taxon>Bacteria</taxon>
        <taxon>Pseudomonadati</taxon>
        <taxon>Pseudomonadota</taxon>
        <taxon>Betaproteobacteria</taxon>
        <taxon>Burkholderiales</taxon>
        <taxon>Sphaerotilaceae</taxon>
        <taxon>Aquincola</taxon>
    </lineage>
</organism>
<dbReference type="InterPro" id="IPR039420">
    <property type="entry name" value="WalR-like"/>
</dbReference>
<dbReference type="PROSITE" id="PS50043">
    <property type="entry name" value="HTH_LUXR_2"/>
    <property type="match status" value="1"/>
</dbReference>
<dbReference type="CDD" id="cd06170">
    <property type="entry name" value="LuxR_C_like"/>
    <property type="match status" value="1"/>
</dbReference>
<evidence type="ECO:0000256" key="5">
    <source>
        <dbReference type="PROSITE-ProRule" id="PRU00169"/>
    </source>
</evidence>
<keyword evidence="4" id="KW-0804">Transcription</keyword>
<name>A0AAW9QQ31_9BURK</name>
<sequence>MAQPVSILLVDDHRLVREGIRHILSQSGQLQVEAEAADGEEALESLRRRPFDVAIVDLGLPGMDSIELIRRISGQGVSVLVLTMHDEEHYAVRAFRAGASGYLTKDAMPDDLIAAVHMLAAGGTYVTPTFVGRLARGLVKHGAAAPHALLSEREFQVFRRLVTGQRVTDIAQAMGLSVKTVSTHKTHVLSKMGMGSPAELVKYAMKTRLFGDEAA</sequence>
<evidence type="ECO:0000256" key="4">
    <source>
        <dbReference type="ARBA" id="ARBA00023163"/>
    </source>
</evidence>
<dbReference type="CDD" id="cd17535">
    <property type="entry name" value="REC_NarL-like"/>
    <property type="match status" value="1"/>
</dbReference>
<dbReference type="PANTHER" id="PTHR43214">
    <property type="entry name" value="TWO-COMPONENT RESPONSE REGULATOR"/>
    <property type="match status" value="1"/>
</dbReference>
<dbReference type="EMBL" id="JAZIBG010000048">
    <property type="protein sequence ID" value="MEF7616705.1"/>
    <property type="molecule type" value="Genomic_DNA"/>
</dbReference>
<comment type="caution">
    <text evidence="8">The sequence shown here is derived from an EMBL/GenBank/DDBJ whole genome shotgun (WGS) entry which is preliminary data.</text>
</comment>
<evidence type="ECO:0000256" key="1">
    <source>
        <dbReference type="ARBA" id="ARBA00022553"/>
    </source>
</evidence>
<dbReference type="InterPro" id="IPR001789">
    <property type="entry name" value="Sig_transdc_resp-reg_receiver"/>
</dbReference>
<dbReference type="GO" id="GO:0000160">
    <property type="term" value="P:phosphorelay signal transduction system"/>
    <property type="evidence" value="ECO:0007669"/>
    <property type="project" value="InterPro"/>
</dbReference>
<evidence type="ECO:0000259" key="6">
    <source>
        <dbReference type="PROSITE" id="PS50043"/>
    </source>
</evidence>
<dbReference type="Pfam" id="PF00196">
    <property type="entry name" value="GerE"/>
    <property type="match status" value="1"/>
</dbReference>
<dbReference type="Gene3D" id="3.40.50.2300">
    <property type="match status" value="1"/>
</dbReference>
<dbReference type="Pfam" id="PF00072">
    <property type="entry name" value="Response_reg"/>
    <property type="match status" value="1"/>
</dbReference>
<reference evidence="8 9" key="1">
    <citation type="submission" date="2024-02" db="EMBL/GenBank/DDBJ databases">
        <title>Genome sequence of Aquincola sp. MAHUQ-54.</title>
        <authorList>
            <person name="Huq M.A."/>
        </authorList>
    </citation>
    <scope>NUCLEOTIDE SEQUENCE [LARGE SCALE GENOMIC DNA]</scope>
    <source>
        <strain evidence="8 9">MAHUQ-54</strain>
    </source>
</reference>
<evidence type="ECO:0000256" key="2">
    <source>
        <dbReference type="ARBA" id="ARBA00023015"/>
    </source>
</evidence>
<evidence type="ECO:0000313" key="8">
    <source>
        <dbReference type="EMBL" id="MEF7616705.1"/>
    </source>
</evidence>
<feature type="domain" description="Response regulatory" evidence="7">
    <location>
        <begin position="6"/>
        <end position="120"/>
    </location>
</feature>
<keyword evidence="2" id="KW-0805">Transcription regulation</keyword>